<dbReference type="InterPro" id="IPR016181">
    <property type="entry name" value="Acyl_CoA_acyltransferase"/>
</dbReference>
<accession>A0A0G1DID4</accession>
<dbReference type="GO" id="GO:0071555">
    <property type="term" value="P:cell wall organization"/>
    <property type="evidence" value="ECO:0007669"/>
    <property type="project" value="UniProtKB-KW"/>
</dbReference>
<comment type="similarity">
    <text evidence="1">Belongs to the FemABX family.</text>
</comment>
<evidence type="ECO:0000256" key="4">
    <source>
        <dbReference type="ARBA" id="ARBA00022984"/>
    </source>
</evidence>
<dbReference type="AlphaFoldDB" id="A0A0G1DID4"/>
<dbReference type="EMBL" id="LCFQ01000013">
    <property type="protein sequence ID" value="KKS97444.1"/>
    <property type="molecule type" value="Genomic_DNA"/>
</dbReference>
<evidence type="ECO:0000256" key="2">
    <source>
        <dbReference type="ARBA" id="ARBA00022679"/>
    </source>
</evidence>
<proteinExistence type="inferred from homology"/>
<feature type="domain" description="BioF2-like acetyltransferase" evidence="7">
    <location>
        <begin position="130"/>
        <end position="259"/>
    </location>
</feature>
<dbReference type="Gene3D" id="3.40.630.30">
    <property type="match status" value="2"/>
</dbReference>
<dbReference type="PANTHER" id="PTHR36174">
    <property type="entry name" value="LIPID II:GLYCINE GLYCYLTRANSFERASE"/>
    <property type="match status" value="1"/>
</dbReference>
<dbReference type="STRING" id="1618578.UV74_C0013G0566"/>
<evidence type="ECO:0000313" key="8">
    <source>
        <dbReference type="EMBL" id="KKS97444.1"/>
    </source>
</evidence>
<keyword evidence="4" id="KW-0573">Peptidoglycan synthesis</keyword>
<evidence type="ECO:0000256" key="5">
    <source>
        <dbReference type="ARBA" id="ARBA00023315"/>
    </source>
</evidence>
<protein>
    <submittedName>
        <fullName evidence="8">FemAB family protein</fullName>
    </submittedName>
</protein>
<dbReference type="PROSITE" id="PS51191">
    <property type="entry name" value="FEMABX"/>
    <property type="match status" value="1"/>
</dbReference>
<dbReference type="SUPFAM" id="SSF55729">
    <property type="entry name" value="Acyl-CoA N-acyltransferases (Nat)"/>
    <property type="match status" value="1"/>
</dbReference>
<reference evidence="8 9" key="1">
    <citation type="journal article" date="2015" name="Nature">
        <title>rRNA introns, odd ribosomes, and small enigmatic genomes across a large radiation of phyla.</title>
        <authorList>
            <person name="Brown C.T."/>
            <person name="Hug L.A."/>
            <person name="Thomas B.C."/>
            <person name="Sharon I."/>
            <person name="Castelle C.J."/>
            <person name="Singh A."/>
            <person name="Wilkins M.J."/>
            <person name="Williams K.H."/>
            <person name="Banfield J.F."/>
        </authorList>
    </citation>
    <scope>NUCLEOTIDE SEQUENCE [LARGE SCALE GENOMIC DNA]</scope>
</reference>
<dbReference type="InterPro" id="IPR003447">
    <property type="entry name" value="FEMABX"/>
</dbReference>
<evidence type="ECO:0000313" key="9">
    <source>
        <dbReference type="Proteomes" id="UP000034090"/>
    </source>
</evidence>
<dbReference type="InterPro" id="IPR038740">
    <property type="entry name" value="BioF2-like_GNAT_dom"/>
</dbReference>
<evidence type="ECO:0000256" key="3">
    <source>
        <dbReference type="ARBA" id="ARBA00022960"/>
    </source>
</evidence>
<dbReference type="GO" id="GO:0009252">
    <property type="term" value="P:peptidoglycan biosynthetic process"/>
    <property type="evidence" value="ECO:0007669"/>
    <property type="project" value="UniProtKB-KW"/>
</dbReference>
<dbReference type="Proteomes" id="UP000034090">
    <property type="component" value="Unassembled WGS sequence"/>
</dbReference>
<dbReference type="GO" id="GO:0016755">
    <property type="term" value="F:aminoacyltransferase activity"/>
    <property type="evidence" value="ECO:0007669"/>
    <property type="project" value="InterPro"/>
</dbReference>
<dbReference type="GO" id="GO:0008360">
    <property type="term" value="P:regulation of cell shape"/>
    <property type="evidence" value="ECO:0007669"/>
    <property type="project" value="UniProtKB-KW"/>
</dbReference>
<keyword evidence="3" id="KW-0133">Cell shape</keyword>
<evidence type="ECO:0000256" key="6">
    <source>
        <dbReference type="ARBA" id="ARBA00023316"/>
    </source>
</evidence>
<keyword evidence="2" id="KW-0808">Transferase</keyword>
<sequence length="315" mass="36635">MNREEVNKLAPHPLQTHEWGEFRKAWGNEVIYTPHGLLTLHKPPFTNKKVGMLIRGNAPTRKSLTDLKKVAAEQKLIFIKLEPFVKKSASLERLLKTSGCVKGKTLFTPTTFWIDLTKSEESLLKSFSGKTRYNIRLAQKKGVAVTNDNSGAAFDSYIRLTRGTVKRQRFYAHSERYHRLMWGVLNKAGIAKLLVAKYKNEIIAAWILFAWKGFLYYPYGASTSNPNHSRLMPSNLLMWEAIRLGRKLKLKTFDLWGREEGKGFTKFKEGYTPEVVEFIGTWDLVTSKLYWPYRFADYLRWRLLRIKSRFTKPSF</sequence>
<organism evidence="8 9">
    <name type="scientific">Candidatus Woesebacteria bacterium GW2011_GWB1_43_14</name>
    <dbReference type="NCBI Taxonomy" id="1618578"/>
    <lineage>
        <taxon>Bacteria</taxon>
        <taxon>Candidatus Woeseibacteriota</taxon>
    </lineage>
</organism>
<name>A0A0G1DID4_9BACT</name>
<evidence type="ECO:0000256" key="1">
    <source>
        <dbReference type="ARBA" id="ARBA00009943"/>
    </source>
</evidence>
<dbReference type="Pfam" id="PF13480">
    <property type="entry name" value="Acetyltransf_6"/>
    <property type="match status" value="1"/>
</dbReference>
<evidence type="ECO:0000259" key="7">
    <source>
        <dbReference type="Pfam" id="PF13480"/>
    </source>
</evidence>
<keyword evidence="5" id="KW-0012">Acyltransferase</keyword>
<keyword evidence="6" id="KW-0961">Cell wall biogenesis/degradation</keyword>
<gene>
    <name evidence="8" type="ORF">UV74_C0013G0566</name>
</gene>
<dbReference type="InterPro" id="IPR050644">
    <property type="entry name" value="PG_Glycine_Bridge_Synth"/>
</dbReference>
<dbReference type="PANTHER" id="PTHR36174:SF1">
    <property type="entry name" value="LIPID II:GLYCINE GLYCYLTRANSFERASE"/>
    <property type="match status" value="1"/>
</dbReference>
<comment type="caution">
    <text evidence="8">The sequence shown here is derived from an EMBL/GenBank/DDBJ whole genome shotgun (WGS) entry which is preliminary data.</text>
</comment>
<dbReference type="PATRIC" id="fig|1618578.3.peg.922"/>